<sequence length="91" mass="9836">ALTVPNLTTLFPQITLLGEGHFTGGHRTFAKPAGHNVWRDDQPTTIDEGSGTSTQHVIVIESAEAAGPGVIQERPEGDEDPRHRRDIQTGK</sequence>
<dbReference type="Ensembl" id="ENSHHUT00000052631.1">
    <property type="protein sequence ID" value="ENSHHUP00000050826.1"/>
    <property type="gene ID" value="ENSHHUG00000030650.1"/>
</dbReference>
<protein>
    <submittedName>
        <fullName evidence="2">Uncharacterized protein</fullName>
    </submittedName>
</protein>
<name>A0A4W5NG30_9TELE</name>
<evidence type="ECO:0000313" key="2">
    <source>
        <dbReference type="Ensembl" id="ENSHHUP00000050826.1"/>
    </source>
</evidence>
<reference evidence="2" key="2">
    <citation type="submission" date="2025-08" db="UniProtKB">
        <authorList>
            <consortium name="Ensembl"/>
        </authorList>
    </citation>
    <scope>IDENTIFICATION</scope>
</reference>
<reference evidence="2" key="3">
    <citation type="submission" date="2025-09" db="UniProtKB">
        <authorList>
            <consortium name="Ensembl"/>
        </authorList>
    </citation>
    <scope>IDENTIFICATION</scope>
</reference>
<keyword evidence="3" id="KW-1185">Reference proteome</keyword>
<feature type="region of interest" description="Disordered" evidence="1">
    <location>
        <begin position="27"/>
        <end position="91"/>
    </location>
</feature>
<dbReference type="AlphaFoldDB" id="A0A4W5NG30"/>
<evidence type="ECO:0000313" key="3">
    <source>
        <dbReference type="Proteomes" id="UP000314982"/>
    </source>
</evidence>
<accession>A0A4W5NG30</accession>
<dbReference type="Proteomes" id="UP000314982">
    <property type="component" value="Unassembled WGS sequence"/>
</dbReference>
<dbReference type="GeneTree" id="ENSGT01150000287971"/>
<feature type="compositionally biased region" description="Basic and acidic residues" evidence="1">
    <location>
        <begin position="80"/>
        <end position="91"/>
    </location>
</feature>
<feature type="compositionally biased region" description="Polar residues" evidence="1">
    <location>
        <begin position="43"/>
        <end position="56"/>
    </location>
</feature>
<organism evidence="2 3">
    <name type="scientific">Hucho hucho</name>
    <name type="common">huchen</name>
    <dbReference type="NCBI Taxonomy" id="62062"/>
    <lineage>
        <taxon>Eukaryota</taxon>
        <taxon>Metazoa</taxon>
        <taxon>Chordata</taxon>
        <taxon>Craniata</taxon>
        <taxon>Vertebrata</taxon>
        <taxon>Euteleostomi</taxon>
        <taxon>Actinopterygii</taxon>
        <taxon>Neopterygii</taxon>
        <taxon>Teleostei</taxon>
        <taxon>Protacanthopterygii</taxon>
        <taxon>Salmoniformes</taxon>
        <taxon>Salmonidae</taxon>
        <taxon>Salmoninae</taxon>
        <taxon>Hucho</taxon>
    </lineage>
</organism>
<proteinExistence type="predicted"/>
<evidence type="ECO:0000256" key="1">
    <source>
        <dbReference type="SAM" id="MobiDB-lite"/>
    </source>
</evidence>
<reference evidence="3" key="1">
    <citation type="submission" date="2018-06" db="EMBL/GenBank/DDBJ databases">
        <title>Genome assembly of Danube salmon.</title>
        <authorList>
            <person name="Macqueen D.J."/>
            <person name="Gundappa M.K."/>
        </authorList>
    </citation>
    <scope>NUCLEOTIDE SEQUENCE [LARGE SCALE GENOMIC DNA]</scope>
</reference>